<dbReference type="Gene3D" id="1.25.40.20">
    <property type="entry name" value="Ankyrin repeat-containing domain"/>
    <property type="match status" value="1"/>
</dbReference>
<reference evidence="4 5" key="2">
    <citation type="journal article" date="2017" name="Front. Plant Sci.">
        <title>Gene Classification and Mining of Molecular Markers Useful in Red Clover (Trifolium pratense) Breeding.</title>
        <authorList>
            <person name="Istvanek J."/>
            <person name="Dluhosova J."/>
            <person name="Dluhos P."/>
            <person name="Patkova L."/>
            <person name="Nedelnik J."/>
            <person name="Repkova J."/>
        </authorList>
    </citation>
    <scope>NUCLEOTIDE SEQUENCE [LARGE SCALE GENOMIC DNA]</scope>
    <source>
        <strain evidence="5">cv. Tatra</strain>
        <tissue evidence="4">Young leaves</tissue>
    </source>
</reference>
<dbReference type="InterPro" id="IPR002110">
    <property type="entry name" value="Ankyrin_rpt"/>
</dbReference>
<dbReference type="InterPro" id="IPR051165">
    <property type="entry name" value="Multifunctional_ANK_Repeat"/>
</dbReference>
<keyword evidence="3" id="KW-0040">ANK repeat</keyword>
<evidence type="ECO:0000256" key="3">
    <source>
        <dbReference type="ARBA" id="ARBA00023043"/>
    </source>
</evidence>
<dbReference type="STRING" id="57577.A0A2K3N0L2"/>
<dbReference type="GO" id="GO:0005886">
    <property type="term" value="C:plasma membrane"/>
    <property type="evidence" value="ECO:0007669"/>
    <property type="project" value="UniProtKB-SubCell"/>
</dbReference>
<comment type="caution">
    <text evidence="4">The sequence shown here is derived from an EMBL/GenBank/DDBJ whole genome shotgun (WGS) entry which is preliminary data.</text>
</comment>
<name>A0A2K3N0L2_TRIPR</name>
<dbReference type="Proteomes" id="UP000236291">
    <property type="component" value="Unassembled WGS sequence"/>
</dbReference>
<dbReference type="SUPFAM" id="SSF48403">
    <property type="entry name" value="Ankyrin repeat"/>
    <property type="match status" value="1"/>
</dbReference>
<comment type="subcellular location">
    <subcellularLocation>
        <location evidence="1">Cell membrane</location>
        <topology evidence="1">Peripheral membrane protein</topology>
        <orientation evidence="1">Cytoplasmic side</orientation>
    </subcellularLocation>
</comment>
<accession>A0A2K3N0L2</accession>
<dbReference type="ExpressionAtlas" id="A0A2K3N0L2">
    <property type="expression patterns" value="baseline"/>
</dbReference>
<dbReference type="Pfam" id="PF00023">
    <property type="entry name" value="Ank"/>
    <property type="match status" value="1"/>
</dbReference>
<evidence type="ECO:0000313" key="4">
    <source>
        <dbReference type="EMBL" id="PNX96591.1"/>
    </source>
</evidence>
<protein>
    <submittedName>
        <fullName evidence="4">Ankyrin repeat</fullName>
    </submittedName>
</protein>
<keyword evidence="2" id="KW-0677">Repeat</keyword>
<dbReference type="PANTHER" id="PTHR24123">
    <property type="entry name" value="ANKYRIN REPEAT-CONTAINING"/>
    <property type="match status" value="1"/>
</dbReference>
<organism evidence="4 5">
    <name type="scientific">Trifolium pratense</name>
    <name type="common">Red clover</name>
    <dbReference type="NCBI Taxonomy" id="57577"/>
    <lineage>
        <taxon>Eukaryota</taxon>
        <taxon>Viridiplantae</taxon>
        <taxon>Streptophyta</taxon>
        <taxon>Embryophyta</taxon>
        <taxon>Tracheophyta</taxon>
        <taxon>Spermatophyta</taxon>
        <taxon>Magnoliopsida</taxon>
        <taxon>eudicotyledons</taxon>
        <taxon>Gunneridae</taxon>
        <taxon>Pentapetalae</taxon>
        <taxon>rosids</taxon>
        <taxon>fabids</taxon>
        <taxon>Fabales</taxon>
        <taxon>Fabaceae</taxon>
        <taxon>Papilionoideae</taxon>
        <taxon>50 kb inversion clade</taxon>
        <taxon>NPAAA clade</taxon>
        <taxon>Hologalegina</taxon>
        <taxon>IRL clade</taxon>
        <taxon>Trifolieae</taxon>
        <taxon>Trifolium</taxon>
    </lineage>
</organism>
<evidence type="ECO:0000313" key="5">
    <source>
        <dbReference type="Proteomes" id="UP000236291"/>
    </source>
</evidence>
<proteinExistence type="predicted"/>
<dbReference type="AlphaFoldDB" id="A0A2K3N0L2"/>
<dbReference type="EMBL" id="ASHM01014660">
    <property type="protein sequence ID" value="PNX96591.1"/>
    <property type="molecule type" value="Genomic_DNA"/>
</dbReference>
<dbReference type="PANTHER" id="PTHR24123:SF139">
    <property type="entry name" value="ANKYRIN"/>
    <property type="match status" value="1"/>
</dbReference>
<gene>
    <name evidence="4" type="ORF">L195_g019800</name>
</gene>
<evidence type="ECO:0000256" key="1">
    <source>
        <dbReference type="ARBA" id="ARBA00004413"/>
    </source>
</evidence>
<sequence>MYKKFLISNYVDVVLYSYSKTSNKMESAGADVNQKLFRGFATTAAVREGHLDILETLIKAGASQPACEEALLEASCHDQAGCGKLLMSSDLIRPHIAVQALMAACCRGFVDVIETLIKCGVDASAMNRMLLQSLKPSLHTNVDCNALVAAVIHRQVKVVSLLLQVNFSLDPFNPLITTTVWFS</sequence>
<evidence type="ECO:0000256" key="2">
    <source>
        <dbReference type="ARBA" id="ARBA00022737"/>
    </source>
</evidence>
<dbReference type="InterPro" id="IPR036770">
    <property type="entry name" value="Ankyrin_rpt-contain_sf"/>
</dbReference>
<reference evidence="4 5" key="1">
    <citation type="journal article" date="2014" name="Am. J. Bot.">
        <title>Genome assembly and annotation for red clover (Trifolium pratense; Fabaceae).</title>
        <authorList>
            <person name="Istvanek J."/>
            <person name="Jaros M."/>
            <person name="Krenek A."/>
            <person name="Repkova J."/>
        </authorList>
    </citation>
    <scope>NUCLEOTIDE SEQUENCE [LARGE SCALE GENOMIC DNA]</scope>
    <source>
        <strain evidence="5">cv. Tatra</strain>
        <tissue evidence="4">Young leaves</tissue>
    </source>
</reference>